<feature type="region of interest" description="Disordered" evidence="4">
    <location>
        <begin position="653"/>
        <end position="672"/>
    </location>
</feature>
<evidence type="ECO:0000256" key="3">
    <source>
        <dbReference type="ARBA" id="ARBA00022525"/>
    </source>
</evidence>
<dbReference type="Pfam" id="PF05954">
    <property type="entry name" value="Phage_GPD"/>
    <property type="match status" value="1"/>
</dbReference>
<dbReference type="PANTHER" id="PTHR32305">
    <property type="match status" value="1"/>
</dbReference>
<dbReference type="Pfam" id="PF04717">
    <property type="entry name" value="Phage_base_V"/>
    <property type="match status" value="1"/>
</dbReference>
<keyword evidence="3" id="KW-0964">Secreted</keyword>
<dbReference type="SUPFAM" id="SSF69255">
    <property type="entry name" value="gp5 N-terminal domain-like"/>
    <property type="match status" value="1"/>
</dbReference>
<dbReference type="EMBL" id="SSMQ01000088">
    <property type="protein sequence ID" value="TKC96389.1"/>
    <property type="molecule type" value="Genomic_DNA"/>
</dbReference>
<dbReference type="Pfam" id="PF22178">
    <property type="entry name" value="Gp5_trimer_C"/>
    <property type="match status" value="1"/>
</dbReference>
<evidence type="ECO:0000313" key="7">
    <source>
        <dbReference type="EMBL" id="TKC96389.1"/>
    </source>
</evidence>
<dbReference type="Gene3D" id="2.40.50.230">
    <property type="entry name" value="Gp5 N-terminal domain"/>
    <property type="match status" value="1"/>
</dbReference>
<dbReference type="RefSeq" id="WP_136935459.1">
    <property type="nucleotide sequence ID" value="NZ_SSMQ01000088.1"/>
</dbReference>
<evidence type="ECO:0000259" key="5">
    <source>
        <dbReference type="Pfam" id="PF04717"/>
    </source>
</evidence>
<evidence type="ECO:0000259" key="6">
    <source>
        <dbReference type="Pfam" id="PF22178"/>
    </source>
</evidence>
<dbReference type="InterPro" id="IPR006531">
    <property type="entry name" value="Gp5/Vgr_OB"/>
</dbReference>
<dbReference type="InterPro" id="IPR037026">
    <property type="entry name" value="Vgr_OB-fold_dom_sf"/>
</dbReference>
<comment type="caution">
    <text evidence="7">The sequence shown here is derived from an EMBL/GenBank/DDBJ whole genome shotgun (WGS) entry which is preliminary data.</text>
</comment>
<comment type="similarity">
    <text evidence="2">Belongs to the VgrG protein family.</text>
</comment>
<dbReference type="SUPFAM" id="SSF69349">
    <property type="entry name" value="Phage fibre proteins"/>
    <property type="match status" value="1"/>
</dbReference>
<dbReference type="Gene3D" id="3.55.50.10">
    <property type="entry name" value="Baseplate protein-like domains"/>
    <property type="match status" value="1"/>
</dbReference>
<dbReference type="Proteomes" id="UP000309215">
    <property type="component" value="Unassembled WGS sequence"/>
</dbReference>
<organism evidence="7 8">
    <name type="scientific">Polyangium fumosum</name>
    <dbReference type="NCBI Taxonomy" id="889272"/>
    <lineage>
        <taxon>Bacteria</taxon>
        <taxon>Pseudomonadati</taxon>
        <taxon>Myxococcota</taxon>
        <taxon>Polyangia</taxon>
        <taxon>Polyangiales</taxon>
        <taxon>Polyangiaceae</taxon>
        <taxon>Polyangium</taxon>
    </lineage>
</organism>
<evidence type="ECO:0000256" key="1">
    <source>
        <dbReference type="ARBA" id="ARBA00004613"/>
    </source>
</evidence>
<dbReference type="OrthoDB" id="5384115at2"/>
<dbReference type="SUPFAM" id="SSF69279">
    <property type="entry name" value="Phage tail proteins"/>
    <property type="match status" value="2"/>
</dbReference>
<dbReference type="InterPro" id="IPR006533">
    <property type="entry name" value="T6SS_Vgr_RhsGE"/>
</dbReference>
<dbReference type="Gene3D" id="2.30.110.50">
    <property type="match status" value="1"/>
</dbReference>
<feature type="domain" description="Gp5/Type VI secretion system Vgr C-terminal trimerisation" evidence="6">
    <location>
        <begin position="479"/>
        <end position="588"/>
    </location>
</feature>
<feature type="domain" description="Gp5/Type VI secretion system Vgr protein OB-fold" evidence="5">
    <location>
        <begin position="394"/>
        <end position="462"/>
    </location>
</feature>
<dbReference type="PANTHER" id="PTHR32305:SF15">
    <property type="entry name" value="PROTEIN RHSA-RELATED"/>
    <property type="match status" value="1"/>
</dbReference>
<dbReference type="GO" id="GO:0005576">
    <property type="term" value="C:extracellular region"/>
    <property type="evidence" value="ECO:0007669"/>
    <property type="project" value="UniProtKB-SubCell"/>
</dbReference>
<dbReference type="NCBIfam" id="TIGR01646">
    <property type="entry name" value="vgr_GE"/>
    <property type="match status" value="1"/>
</dbReference>
<feature type="compositionally biased region" description="Basic and acidic residues" evidence="4">
    <location>
        <begin position="661"/>
        <end position="672"/>
    </location>
</feature>
<evidence type="ECO:0000256" key="4">
    <source>
        <dbReference type="SAM" id="MobiDB-lite"/>
    </source>
</evidence>
<dbReference type="InterPro" id="IPR050708">
    <property type="entry name" value="T6SS_VgrG/RHS"/>
</dbReference>
<protein>
    <submittedName>
        <fullName evidence="7">Type VI secretion system tip protein VgrG</fullName>
    </submittedName>
</protein>
<dbReference type="NCBIfam" id="TIGR03361">
    <property type="entry name" value="VI_Rhs_Vgr"/>
    <property type="match status" value="1"/>
</dbReference>
<evidence type="ECO:0000313" key="8">
    <source>
        <dbReference type="Proteomes" id="UP000309215"/>
    </source>
</evidence>
<dbReference type="InterPro" id="IPR054030">
    <property type="entry name" value="Gp5_Vgr_C"/>
</dbReference>
<dbReference type="Gene3D" id="4.10.220.110">
    <property type="match status" value="1"/>
</dbReference>
<dbReference type="AlphaFoldDB" id="A0A4U1IQ93"/>
<accession>A0A4U1IQ93</accession>
<proteinExistence type="inferred from homology"/>
<reference evidence="7 8" key="1">
    <citation type="submission" date="2019-04" db="EMBL/GenBank/DDBJ databases">
        <authorList>
            <person name="Li Y."/>
            <person name="Wang J."/>
        </authorList>
    </citation>
    <scope>NUCLEOTIDE SEQUENCE [LARGE SCALE GENOMIC DNA]</scope>
    <source>
        <strain evidence="7 8">DSM 14668</strain>
    </source>
</reference>
<comment type="subcellular location">
    <subcellularLocation>
        <location evidence="1">Secreted</location>
    </subcellularLocation>
</comment>
<sequence length="747" mass="83112">MATLELSLAAGELSVRRFVVKEATSSLFSVSIWGRSPDPAFDLGAILDKPATFRSAPGYLHVSGLGARTWKGIVAFAEQVHALQPQAGQRGLSTYHVEIVPELFRLRYRRNNRIFQQLSIPDIVDVLLGEWGIEKAWRVERAKYPKLEYKVQYGESDYAFLSRLLEEAGIAFTFPDDQGGTLTFADQLQANPARPGDGLRYVDHPAQAAEQEYVTAVRLSHDVRPGSYTIRDYEFRNPDFELFGRAPAATGSEQYHFDQGAFLVETGKGGGTPVADDKGIARHDEKYGSELSEKALHGERVGVRAISFEANTYDLAPGVVFSMTRHPHAELSSDRKLLVLETTFEGTAEGEWSLLGQAVFAEVPYRPPRRTQKPIVHGLQCAIVVGPSGQEIHTDEFGRVRVQFPWDREGKKDEDSSCWLRVNQGWGGMGYGMIVLPRIGQEVLVGFAEGDPDLPFVMGRVYNAVQQVPYRLPEHKTRSTWKSDSSQGSKGFNEIMFEDLAKQELVWQQAEKNRTRLVKENEFATVGHDRQKLVKRDEREHTDGSRKRWVGKDADAITKQKKRERIDVDVSDEVKGNRSERIDGKQSLTTADFREEKVGGRYALKAANEVHVVGGENYVGEGGQSFTLRGPGGFLKFDGSGVTIEGTVVAINNGGAPGEGRGAKPEKPEDPELDHYTECFRAIDERSEEPIPEMPYRIELEDGTVYTGRTDDEGYTIRVGTLKEQQVKVTWGGDLPSGPDAPLDEGC</sequence>
<dbReference type="InterPro" id="IPR017847">
    <property type="entry name" value="T6SS_RhsGE_Vgr_subset"/>
</dbReference>
<gene>
    <name evidence="7" type="primary">tssI</name>
    <name evidence="7" type="ORF">E8A74_45610</name>
</gene>
<name>A0A4U1IQ93_9BACT</name>
<keyword evidence="8" id="KW-1185">Reference proteome</keyword>
<evidence type="ECO:0000256" key="2">
    <source>
        <dbReference type="ARBA" id="ARBA00005558"/>
    </source>
</evidence>